<dbReference type="EMBL" id="JAUOPG010000001">
    <property type="protein sequence ID" value="MDO6452051.1"/>
    <property type="molecule type" value="Genomic_DNA"/>
</dbReference>
<feature type="domain" description="Cadherin-like" evidence="3">
    <location>
        <begin position="1521"/>
        <end position="1618"/>
    </location>
</feature>
<sequence length="2153" mass="225538">MISDRKQRLVHRAYRIERLEPRVMLSADPLGVADSALDLLVQQTDKINNPVDVDLFVEEFAQNQHSPNNSDLTHDDFSGLLVSEADTLLASADSFLDPIDKTGSVELIVIDAGVENQTELLSQITSHNTPTAYEIVYLNADDNGLEQLSSIVTNYEEISAIHLLSHGNSTGLQLGNSWVTQQTLTEQADLLAQWGASVTENADLLIYGCDLLSTDDGVAFAELFQQLSSMDVAASDDTTGASGLGGDWHLERSFGAVEAVSLQLNDDWSSTLAAPSVGLILATSDDIDDSEIDDLEEWEAGDVLSLSDPNLKFGDDSDGTLSIYFSLSNLGDGDVTISGLHYVTSYVTVGTDSSGDPVTLMPGDLLFSTADNENFDDVAVNKKDIALFRPDTPGDYTSGTTSVLLDDLTSKDLFDFALIEKTVTVAGVTLNAGDLVFNDSDDKNGEIQALTIETVGEDNTSYSNNFVLFDSGDAFSTSTAIRGIEVIQEDITLGGANFTAGQMLFSFEKNESTLLGLIPTIRATDIYALDATSSTSGTATLAFDGSDIELDDQKESPDSIALIPYYNDPVGAPTVTGNTVEGDVLSADLSTMSDDDGIAPEQVNYQWQVSTDGSTGWSDISDATASTLSLLEEYANQYIRVEVFYIDQRGQSEGPIYSDASAQIAAVNDPPAVSLIPRNPVFWEGDSPVALFTDANVDLGESFDSVAAFTFSLTNVVDIGSEKLNFSGYDIVLTNGTAGSIASADFSYAYNVSLVGGTATINFTASGVSGSELADALNGLTYENTSSGQTDATKVFTFESLQDSGGTSNGGTDTINPNIVSTITQNSVNSAPTSSGPVVLNNTEEDNSLEISRADLVQNTTDPEGTLLDVRDLTISIGGGSLLDNGNGTWSYTPVTDYNGPVELSYTVSDGANDISTSASFEVTAVNDKPESTVVVLSPIVEDSGARTITQEQLLVNTTDVDSAAFTASALTITSGSGNLNDNGDGTWSYTPAANDNGTIEFSYTISDGTDDIVNTASLEITPQNDAPTSTPATLAPILEDSGTYTITQDDLLVGYANDVDGDSLTASDLLITEGNGSLVANADGTWDYTPATNDNGTILFSYTISDGTDSVVNTASLDITPVNDAPTSTHVTLSPTNEDDSGLVFHKNQLTSNASDAETTDNLDLLVENFVIDSPEWGNVYRVGNLFYFNSAENYNGLVTFSYTISDGDKTTEGTASIFVNPVNDAPVSTPVTLTPIDEDSGVRVITQDDLLAGYASDVDGDSLTASDLLITEGNGSLVANADGTWNYTPVADDNGTISFSYTISDGTDSVSNKATFDIIPVNDAPVSTPATLAPINEDSGVRVITQDDLLAGYASDVDGDSLTASDLLITEGNGSLVANADGSWNYTPAADDNGTISFSYTISDGTDSVSNTATLDITPVNDAPVSTPATLAPINEDSGVRVITQDDLLASYASDVDGDSLTASDLLITEGNGSVVANADGTWNYTPAADDNGTISFSYTISDGTDSVSNTATLDIIPVNDAPVSTPATLAPINEDSGVRVITQDDLLAGYASDVDGDNLTASDLLITEGNGSVVANADGTWNYTPTADDNGTISFSYTISDGAASTSNTATLVVNPVNDLPVSAPLTLNPINEDSGVRIITQNELLANASDIDSVGLVVSNLAITQGEGQLVSNADGSWSFVPAENYNGRVSFSYLISDGTGSITNTASVMVTPVNDVPVGSITLVGQPVENTTVTIDDQLFDADGVTNLSYHWLRNGVSIGVIGDSYTLVDADVGQSIQVEARYIDGLGNSERFLSDELRDIANVNDLPTGSFEVAGDLVIGSVLTANSQIADEDGLGDFSYQWYRNGELITGANQPSYTLQSSDAGQQFSVAVSYVDGFGTAELVVSANTDAITEGDSIAQPPVVTEQTEELAELVMSPVAPVEASETSAAKTEITATESADSNDEVSEEQSSNQAGADVQDPSLVPSNEGGLSSAVAAQLLTDEIEVVGQVALSELANAKINILAVEVGKQIALSNQLQQSWAQLSDPMMLMKSEGLMQSLDTMNNQVAEQLALDKMVVGGGIAVSSGLSIGYVTWLLRSGVLLSSVLSSLPAWRFIDPLPVLSGLGATDVDAGDNSSLEDLVKETPETAAGSDDLDAQHTEGETPK</sequence>
<reference evidence="4" key="1">
    <citation type="submission" date="2023-07" db="EMBL/GenBank/DDBJ databases">
        <title>Genome content predicts the carbon catabolic preferences of heterotrophic bacteria.</title>
        <authorList>
            <person name="Gralka M."/>
        </authorList>
    </citation>
    <scope>NUCLEOTIDE SEQUENCE</scope>
    <source>
        <strain evidence="4">I2M16</strain>
    </source>
</reference>
<name>A0AAW7XCB8_9GAMM</name>
<feature type="domain" description="Cadherin-like" evidence="3">
    <location>
        <begin position="1422"/>
        <end position="1518"/>
    </location>
</feature>
<feature type="domain" description="Cadherin-like" evidence="3">
    <location>
        <begin position="1224"/>
        <end position="1320"/>
    </location>
</feature>
<dbReference type="InterPro" id="IPR025592">
    <property type="entry name" value="DUF4347"/>
</dbReference>
<protein>
    <submittedName>
        <fullName evidence="4">Cadherin-like domain-containing protein</fullName>
    </submittedName>
</protein>
<dbReference type="RefSeq" id="WP_303548042.1">
    <property type="nucleotide sequence ID" value="NZ_JAUOPG010000001.1"/>
</dbReference>
<proteinExistence type="predicted"/>
<feature type="domain" description="Cadherin-like" evidence="3">
    <location>
        <begin position="1123"/>
        <end position="1221"/>
    </location>
</feature>
<feature type="domain" description="Cadherin-like" evidence="3">
    <location>
        <begin position="1323"/>
        <end position="1420"/>
    </location>
</feature>
<accession>A0AAW7XCB8</accession>
<dbReference type="Gene3D" id="2.60.40.3440">
    <property type="match status" value="3"/>
</dbReference>
<feature type="compositionally biased region" description="Polar residues" evidence="1">
    <location>
        <begin position="1931"/>
        <end position="1946"/>
    </location>
</feature>
<dbReference type="NCBIfam" id="NF012209">
    <property type="entry name" value="LEPR-8K"/>
    <property type="match status" value="1"/>
</dbReference>
<evidence type="ECO:0000313" key="4">
    <source>
        <dbReference type="EMBL" id="MDO6452051.1"/>
    </source>
</evidence>
<gene>
    <name evidence="4" type="ORF">Q4490_00610</name>
</gene>
<dbReference type="Pfam" id="PF14252">
    <property type="entry name" value="DUF4347"/>
    <property type="match status" value="1"/>
</dbReference>
<feature type="region of interest" description="Disordered" evidence="1">
    <location>
        <begin position="1924"/>
        <end position="1976"/>
    </location>
</feature>
<feature type="domain" description="Cadherin-like" evidence="3">
    <location>
        <begin position="828"/>
        <end position="923"/>
    </location>
</feature>
<dbReference type="Pfam" id="PF17892">
    <property type="entry name" value="Cadherin_5"/>
    <property type="match status" value="9"/>
</dbReference>
<evidence type="ECO:0000259" key="2">
    <source>
        <dbReference type="Pfam" id="PF14252"/>
    </source>
</evidence>
<feature type="compositionally biased region" description="Basic and acidic residues" evidence="1">
    <location>
        <begin position="2143"/>
        <end position="2153"/>
    </location>
</feature>
<dbReference type="NCBIfam" id="NF012211">
    <property type="entry name" value="tand_rpt_95"/>
    <property type="match status" value="9"/>
</dbReference>
<evidence type="ECO:0000259" key="3">
    <source>
        <dbReference type="Pfam" id="PF17892"/>
    </source>
</evidence>
<feature type="domain" description="DUF4347" evidence="2">
    <location>
        <begin position="107"/>
        <end position="263"/>
    </location>
</feature>
<organism evidence="4 5">
    <name type="scientific">Neptunomonas phycophila</name>
    <dbReference type="NCBI Taxonomy" id="1572645"/>
    <lineage>
        <taxon>Bacteria</taxon>
        <taxon>Pseudomonadati</taxon>
        <taxon>Pseudomonadota</taxon>
        <taxon>Gammaproteobacteria</taxon>
        <taxon>Oceanospirillales</taxon>
        <taxon>Oceanospirillaceae</taxon>
        <taxon>Neptunomonas</taxon>
    </lineage>
</organism>
<evidence type="ECO:0000256" key="1">
    <source>
        <dbReference type="SAM" id="MobiDB-lite"/>
    </source>
</evidence>
<dbReference type="Proteomes" id="UP001169862">
    <property type="component" value="Unassembled WGS sequence"/>
</dbReference>
<dbReference type="Gene3D" id="2.60.40.2700">
    <property type="match status" value="3"/>
</dbReference>
<dbReference type="InterPro" id="IPR053786">
    <property type="entry name" value="LEPRxLL_CS"/>
</dbReference>
<comment type="caution">
    <text evidence="4">The sequence shown here is derived from an EMBL/GenBank/DDBJ whole genome shotgun (WGS) entry which is preliminary data.</text>
</comment>
<feature type="domain" description="Cadherin-like" evidence="3">
    <location>
        <begin position="926"/>
        <end position="1021"/>
    </location>
</feature>
<dbReference type="InterPro" id="IPR041690">
    <property type="entry name" value="Cadherin_5"/>
</dbReference>
<feature type="domain" description="Cadherin-like" evidence="3">
    <location>
        <begin position="1620"/>
        <end position="1716"/>
    </location>
</feature>
<feature type="region of interest" description="Disordered" evidence="1">
    <location>
        <begin position="2118"/>
        <end position="2153"/>
    </location>
</feature>
<evidence type="ECO:0000313" key="5">
    <source>
        <dbReference type="Proteomes" id="UP001169862"/>
    </source>
</evidence>
<dbReference type="Gene3D" id="2.60.40.2810">
    <property type="match status" value="5"/>
</dbReference>
<feature type="domain" description="Cadherin-like" evidence="3">
    <location>
        <begin position="1025"/>
        <end position="1121"/>
    </location>
</feature>